<evidence type="ECO:0000256" key="5">
    <source>
        <dbReference type="ARBA" id="ARBA00023163"/>
    </source>
</evidence>
<dbReference type="InterPro" id="IPR013325">
    <property type="entry name" value="RNA_pol_sigma_r2"/>
</dbReference>
<dbReference type="PANTHER" id="PTHR43133">
    <property type="entry name" value="RNA POLYMERASE ECF-TYPE SIGMA FACTO"/>
    <property type="match status" value="1"/>
</dbReference>
<proteinExistence type="inferred from homology"/>
<dbReference type="GO" id="GO:0006352">
    <property type="term" value="P:DNA-templated transcription initiation"/>
    <property type="evidence" value="ECO:0007669"/>
    <property type="project" value="InterPro"/>
</dbReference>
<evidence type="ECO:0000259" key="6">
    <source>
        <dbReference type="Pfam" id="PF04542"/>
    </source>
</evidence>
<keyword evidence="5" id="KW-0804">Transcription</keyword>
<dbReference type="InterPro" id="IPR036388">
    <property type="entry name" value="WH-like_DNA-bd_sf"/>
</dbReference>
<name>A0A1B2E5V0_9BACL</name>
<dbReference type="Gene3D" id="1.10.1740.10">
    <property type="match status" value="1"/>
</dbReference>
<evidence type="ECO:0000259" key="7">
    <source>
        <dbReference type="Pfam" id="PF08281"/>
    </source>
</evidence>
<dbReference type="SUPFAM" id="SSF88659">
    <property type="entry name" value="Sigma3 and sigma4 domains of RNA polymerase sigma factors"/>
    <property type="match status" value="1"/>
</dbReference>
<organism evidence="8">
    <name type="scientific">Paenibacillus ihbetae</name>
    <dbReference type="NCBI Taxonomy" id="1870820"/>
    <lineage>
        <taxon>Bacteria</taxon>
        <taxon>Bacillati</taxon>
        <taxon>Bacillota</taxon>
        <taxon>Bacilli</taxon>
        <taxon>Bacillales</taxon>
        <taxon>Paenibacillaceae</taxon>
        <taxon>Paenibacillus</taxon>
    </lineage>
</organism>
<feature type="domain" description="RNA polymerase sigma factor 70 region 4 type 2" evidence="7">
    <location>
        <begin position="114"/>
        <end position="159"/>
    </location>
</feature>
<evidence type="ECO:0000256" key="4">
    <source>
        <dbReference type="ARBA" id="ARBA00023125"/>
    </source>
</evidence>
<keyword evidence="4" id="KW-0238">DNA-binding</keyword>
<protein>
    <submittedName>
        <fullName evidence="8">RNA polymerase subunit sigma-24</fullName>
    </submittedName>
</protein>
<feature type="domain" description="RNA polymerase sigma-70 region 2" evidence="6">
    <location>
        <begin position="23"/>
        <end position="80"/>
    </location>
</feature>
<dbReference type="GO" id="GO:0016987">
    <property type="term" value="F:sigma factor activity"/>
    <property type="evidence" value="ECO:0007669"/>
    <property type="project" value="UniProtKB-KW"/>
</dbReference>
<evidence type="ECO:0000256" key="1">
    <source>
        <dbReference type="ARBA" id="ARBA00010641"/>
    </source>
</evidence>
<dbReference type="Gene3D" id="1.10.10.10">
    <property type="entry name" value="Winged helix-like DNA-binding domain superfamily/Winged helix DNA-binding domain"/>
    <property type="match status" value="1"/>
</dbReference>
<evidence type="ECO:0000256" key="2">
    <source>
        <dbReference type="ARBA" id="ARBA00023015"/>
    </source>
</evidence>
<keyword evidence="2" id="KW-0805">Transcription regulation</keyword>
<sequence length="245" mass="27897">MTIYRPGGIESDTGYSLPELNATLHRYCLSLTRSDWDSDDLMQDTWIKVLENMKDRTHMNPEALLLRIAKNTWIDRVRREGVYRRILEDRLDQILPKVSDARDENAIHLEVTFHLLFKHLSPLQRTVLLLRDVYEYNSAETAEILGTTEGAVKAALHRAHKVLRDLDPEEEMLLDTPENEEMAVNLQALAIAYQTGDVETAVRLIQWNSSEVSAIGVAPLQAQSSFANTLMPYSMSYQPQALMAA</sequence>
<dbReference type="InterPro" id="IPR039425">
    <property type="entry name" value="RNA_pol_sigma-70-like"/>
</dbReference>
<keyword evidence="3" id="KW-0731">Sigma factor</keyword>
<dbReference type="RefSeq" id="WP_099479056.1">
    <property type="nucleotide sequence ID" value="NZ_CP016809.1"/>
</dbReference>
<reference evidence="8" key="1">
    <citation type="submission" date="2016-08" db="EMBL/GenBank/DDBJ databases">
        <title>Complete Genome Seqeunce of Paenibacillus sp. nov. IHBB 9852 from high altitute lake of Indian trans-Himalayas.</title>
        <authorList>
            <person name="Kiran S."/>
            <person name="Swarnkar M.K."/>
            <person name="Rana A."/>
            <person name="Tewari R."/>
            <person name="Gulati A."/>
        </authorList>
    </citation>
    <scope>NUCLEOTIDE SEQUENCE [LARGE SCALE GENOMIC DNA]</scope>
    <source>
        <strain evidence="8">IHBB 9852</strain>
    </source>
</reference>
<evidence type="ECO:0000313" key="8">
    <source>
        <dbReference type="EMBL" id="ANY75346.1"/>
    </source>
</evidence>
<dbReference type="PANTHER" id="PTHR43133:SF8">
    <property type="entry name" value="RNA POLYMERASE SIGMA FACTOR HI_1459-RELATED"/>
    <property type="match status" value="1"/>
</dbReference>
<dbReference type="Pfam" id="PF04542">
    <property type="entry name" value="Sigma70_r2"/>
    <property type="match status" value="1"/>
</dbReference>
<evidence type="ECO:0000256" key="3">
    <source>
        <dbReference type="ARBA" id="ARBA00023082"/>
    </source>
</evidence>
<dbReference type="InterPro" id="IPR013324">
    <property type="entry name" value="RNA_pol_sigma_r3/r4-like"/>
</dbReference>
<dbReference type="Pfam" id="PF08281">
    <property type="entry name" value="Sigma70_r4_2"/>
    <property type="match status" value="1"/>
</dbReference>
<dbReference type="InterPro" id="IPR013249">
    <property type="entry name" value="RNA_pol_sigma70_r4_t2"/>
</dbReference>
<comment type="similarity">
    <text evidence="1">Belongs to the sigma-70 factor family. ECF subfamily.</text>
</comment>
<dbReference type="SUPFAM" id="SSF88946">
    <property type="entry name" value="Sigma2 domain of RNA polymerase sigma factors"/>
    <property type="match status" value="1"/>
</dbReference>
<dbReference type="InterPro" id="IPR014284">
    <property type="entry name" value="RNA_pol_sigma-70_dom"/>
</dbReference>
<dbReference type="EMBL" id="CP016809">
    <property type="protein sequence ID" value="ANY75346.1"/>
    <property type="molecule type" value="Genomic_DNA"/>
</dbReference>
<dbReference type="NCBIfam" id="TIGR02937">
    <property type="entry name" value="sigma70-ECF"/>
    <property type="match status" value="1"/>
</dbReference>
<dbReference type="CDD" id="cd06171">
    <property type="entry name" value="Sigma70_r4"/>
    <property type="match status" value="1"/>
</dbReference>
<dbReference type="AlphaFoldDB" id="A0A1B2E5V0"/>
<dbReference type="KEGG" id="pib:BBD41_23765"/>
<dbReference type="InterPro" id="IPR007627">
    <property type="entry name" value="RNA_pol_sigma70_r2"/>
</dbReference>
<dbReference type="GO" id="GO:0003677">
    <property type="term" value="F:DNA binding"/>
    <property type="evidence" value="ECO:0007669"/>
    <property type="project" value="UniProtKB-KW"/>
</dbReference>
<gene>
    <name evidence="8" type="ORF">BBD41_23765</name>
</gene>
<accession>A0A1B2E5V0</accession>